<keyword evidence="1" id="KW-0175">Coiled coil</keyword>
<feature type="compositionally biased region" description="Low complexity" evidence="2">
    <location>
        <begin position="142"/>
        <end position="158"/>
    </location>
</feature>
<sequence length="399" mass="45035">MTPKERNQLYGDLAKLAKLSESHVLPAHILELLKKHSRRGLCGDYIEIEMHAVQDAALVEMQKQLDKFLRERANPTTHHQHKKMMAQDQEEDEDVDIVGGVSPLPVRPTPVQLVEEDGVYVDICGDASPSPVKNLGQGATISGSSGSDSDSSHQSVDSRPAPAERAANTTPPTRDLIARANEILERRRKEATSRAREKARQQVLEMERTAMPKDTLDEDVKALGIDQHNTARPNNLLRQMGLFLKVDDHDLKQQHQCCQEDLEEGEIRNMASLARWVEEGGAAEVLDNKVKLWQAVVQCRGDRYFNLQSEACWVIKLCRFLVERGALVLLNDKDVTIAMEEIYGKIAGGSYGCSRLAFQAYKHLKLLGYIVGRYGVPWTMICVKPYVAEQNYHRRYRSR</sequence>
<dbReference type="PANTHER" id="PTHR21027">
    <property type="entry name" value="TRNA-SPLICING ENDONUCLEASE SUBUNIT SEN54"/>
    <property type="match status" value="1"/>
</dbReference>
<evidence type="ECO:0000256" key="2">
    <source>
        <dbReference type="SAM" id="MobiDB-lite"/>
    </source>
</evidence>
<dbReference type="ExpressionAtlas" id="R7W9W8">
    <property type="expression patterns" value="baseline"/>
</dbReference>
<proteinExistence type="predicted"/>
<dbReference type="AlphaFoldDB" id="R7W9W8"/>
<protein>
    <recommendedName>
        <fullName evidence="4">tRNA-splicing endonuclease subunit Sen54 N-terminal domain-containing protein</fullName>
    </recommendedName>
</protein>
<dbReference type="EnsemblPlants" id="EMT18896">
    <property type="protein sequence ID" value="EMT18896"/>
    <property type="gene ID" value="F775_02637"/>
</dbReference>
<accession>R7W9W8</accession>
<dbReference type="InterPro" id="IPR024337">
    <property type="entry name" value="tRNA_splic_suSen54"/>
</dbReference>
<feature type="region of interest" description="Disordered" evidence="2">
    <location>
        <begin position="74"/>
        <end position="94"/>
    </location>
</feature>
<dbReference type="GO" id="GO:0000214">
    <property type="term" value="C:tRNA-intron endonuclease complex"/>
    <property type="evidence" value="ECO:0007669"/>
    <property type="project" value="TreeGrafter"/>
</dbReference>
<evidence type="ECO:0000313" key="3">
    <source>
        <dbReference type="EnsemblPlants" id="EMT18896"/>
    </source>
</evidence>
<evidence type="ECO:0000256" key="1">
    <source>
        <dbReference type="SAM" id="Coils"/>
    </source>
</evidence>
<organism evidence="3">
    <name type="scientific">Aegilops tauschii</name>
    <name type="common">Tausch's goatgrass</name>
    <name type="synonym">Aegilops squarrosa</name>
    <dbReference type="NCBI Taxonomy" id="37682"/>
    <lineage>
        <taxon>Eukaryota</taxon>
        <taxon>Viridiplantae</taxon>
        <taxon>Streptophyta</taxon>
        <taxon>Embryophyta</taxon>
        <taxon>Tracheophyta</taxon>
        <taxon>Spermatophyta</taxon>
        <taxon>Magnoliopsida</taxon>
        <taxon>Liliopsida</taxon>
        <taxon>Poales</taxon>
        <taxon>Poaceae</taxon>
        <taxon>BOP clade</taxon>
        <taxon>Pooideae</taxon>
        <taxon>Triticodae</taxon>
        <taxon>Triticeae</taxon>
        <taxon>Triticinae</taxon>
        <taxon>Aegilops</taxon>
    </lineage>
</organism>
<dbReference type="PANTHER" id="PTHR21027:SF1">
    <property type="entry name" value="TRNA-SPLICING ENDONUCLEASE SUBUNIT SEN54"/>
    <property type="match status" value="1"/>
</dbReference>
<feature type="region of interest" description="Disordered" evidence="2">
    <location>
        <begin position="128"/>
        <end position="176"/>
    </location>
</feature>
<dbReference type="GO" id="GO:0000379">
    <property type="term" value="P:tRNA-type intron splice site recognition and cleavage"/>
    <property type="evidence" value="ECO:0007669"/>
    <property type="project" value="TreeGrafter"/>
</dbReference>
<reference evidence="3" key="1">
    <citation type="submission" date="2015-06" db="UniProtKB">
        <authorList>
            <consortium name="EnsemblPlants"/>
        </authorList>
    </citation>
    <scope>IDENTIFICATION</scope>
</reference>
<evidence type="ECO:0008006" key="4">
    <source>
        <dbReference type="Google" id="ProtNLM"/>
    </source>
</evidence>
<name>R7W9W8_AEGTA</name>
<feature type="coiled-coil region" evidence="1">
    <location>
        <begin position="181"/>
        <end position="209"/>
    </location>
</feature>